<dbReference type="GO" id="GO:0008897">
    <property type="term" value="F:holo-[acyl-carrier-protein] synthase activity"/>
    <property type="evidence" value="ECO:0007669"/>
    <property type="project" value="InterPro"/>
</dbReference>
<dbReference type="Pfam" id="PF22624">
    <property type="entry name" value="AASDHPPT_N"/>
    <property type="match status" value="1"/>
</dbReference>
<feature type="domain" description="4'-phosphopantetheinyl transferase" evidence="3">
    <location>
        <begin position="118"/>
        <end position="200"/>
    </location>
</feature>
<dbReference type="InterPro" id="IPR050559">
    <property type="entry name" value="P-Pant_transferase_sf"/>
</dbReference>
<evidence type="ECO:0000313" key="6">
    <source>
        <dbReference type="Proteomes" id="UP000019151"/>
    </source>
</evidence>
<protein>
    <submittedName>
        <fullName evidence="5">4'-phosphopantetheinyl transferase</fullName>
    </submittedName>
</protein>
<feature type="domain" description="4'-phosphopantetheinyl transferase N-terminal" evidence="4">
    <location>
        <begin position="31"/>
        <end position="113"/>
    </location>
</feature>
<dbReference type="SUPFAM" id="SSF56214">
    <property type="entry name" value="4'-phosphopantetheinyl transferase"/>
    <property type="match status" value="2"/>
</dbReference>
<organism evidence="5 6">
    <name type="scientific">Gemmatirosa kalamazoonensis</name>
    <dbReference type="NCBI Taxonomy" id="861299"/>
    <lineage>
        <taxon>Bacteria</taxon>
        <taxon>Pseudomonadati</taxon>
        <taxon>Gemmatimonadota</taxon>
        <taxon>Gemmatimonadia</taxon>
        <taxon>Gemmatimonadales</taxon>
        <taxon>Gemmatimonadaceae</taxon>
        <taxon>Gemmatirosa</taxon>
    </lineage>
</organism>
<comment type="similarity">
    <text evidence="1">Belongs to the P-Pant transferase superfamily. Gsp/Sfp/HetI/AcpT family.</text>
</comment>
<keyword evidence="2 5" id="KW-0808">Transferase</keyword>
<dbReference type="PANTHER" id="PTHR12215:SF10">
    <property type="entry name" value="L-AMINOADIPATE-SEMIALDEHYDE DEHYDROGENASE-PHOSPHOPANTETHEINYL TRANSFERASE"/>
    <property type="match status" value="1"/>
</dbReference>
<keyword evidence="5" id="KW-0614">Plasmid</keyword>
<geneLocation type="plasmid" evidence="5 6">
    <name>2</name>
</geneLocation>
<dbReference type="HOGENOM" id="CLU_057011_2_3_0"/>
<dbReference type="InParanoid" id="W0RRH8"/>
<accession>W0RRH8</accession>
<proteinExistence type="inferred from homology"/>
<dbReference type="FunCoup" id="W0RRH8">
    <property type="interactions" value="164"/>
</dbReference>
<dbReference type="RefSeq" id="WP_025414891.1">
    <property type="nucleotide sequence ID" value="NZ_CP007130.1"/>
</dbReference>
<dbReference type="eggNOG" id="COG2091">
    <property type="taxonomic scope" value="Bacteria"/>
</dbReference>
<evidence type="ECO:0000259" key="4">
    <source>
        <dbReference type="Pfam" id="PF22624"/>
    </source>
</evidence>
<dbReference type="Pfam" id="PF01648">
    <property type="entry name" value="ACPS"/>
    <property type="match status" value="1"/>
</dbReference>
<dbReference type="KEGG" id="gba:J421_6059"/>
<evidence type="ECO:0000256" key="2">
    <source>
        <dbReference type="ARBA" id="ARBA00022679"/>
    </source>
</evidence>
<dbReference type="OrthoDB" id="9808281at2"/>
<evidence type="ECO:0000313" key="5">
    <source>
        <dbReference type="EMBL" id="AHG93594.1"/>
    </source>
</evidence>
<keyword evidence="6" id="KW-1185">Reference proteome</keyword>
<dbReference type="InterPro" id="IPR008278">
    <property type="entry name" value="4-PPantetheinyl_Trfase_dom"/>
</dbReference>
<dbReference type="InterPro" id="IPR037143">
    <property type="entry name" value="4-PPantetheinyl_Trfase_dom_sf"/>
</dbReference>
<dbReference type="GO" id="GO:0019878">
    <property type="term" value="P:lysine biosynthetic process via aminoadipic acid"/>
    <property type="evidence" value="ECO:0007669"/>
    <property type="project" value="TreeGrafter"/>
</dbReference>
<dbReference type="AlphaFoldDB" id="W0RRH8"/>
<name>W0RRH8_9BACT</name>
<dbReference type="Gene3D" id="3.90.470.20">
    <property type="entry name" value="4'-phosphopantetheinyl transferase domain"/>
    <property type="match status" value="2"/>
</dbReference>
<evidence type="ECO:0000259" key="3">
    <source>
        <dbReference type="Pfam" id="PF01648"/>
    </source>
</evidence>
<dbReference type="InterPro" id="IPR055066">
    <property type="entry name" value="AASDHPPT_N"/>
</dbReference>
<dbReference type="GO" id="GO:0000287">
    <property type="term" value="F:magnesium ion binding"/>
    <property type="evidence" value="ECO:0007669"/>
    <property type="project" value="InterPro"/>
</dbReference>
<dbReference type="PANTHER" id="PTHR12215">
    <property type="entry name" value="PHOSPHOPANTETHEINE TRANSFERASE"/>
    <property type="match status" value="1"/>
</dbReference>
<dbReference type="GO" id="GO:0005829">
    <property type="term" value="C:cytosol"/>
    <property type="evidence" value="ECO:0007669"/>
    <property type="project" value="TreeGrafter"/>
</dbReference>
<dbReference type="PATRIC" id="fig|861299.3.peg.6113"/>
<reference evidence="5 6" key="1">
    <citation type="journal article" date="2014" name="Genome Announc.">
        <title>Genome Sequence and Methylome of Soil Bacterium Gemmatirosa kalamazoonensis KBS708T, a Member of the Rarely Cultivated Gemmatimonadetes Phylum.</title>
        <authorList>
            <person name="Debruyn J.M."/>
            <person name="Radosevich M."/>
            <person name="Wommack K.E."/>
            <person name="Polson S.W."/>
            <person name="Hauser L.J."/>
            <person name="Fawaz M.N."/>
            <person name="Korlach J."/>
            <person name="Tsai Y.C."/>
        </authorList>
    </citation>
    <scope>NUCLEOTIDE SEQUENCE [LARGE SCALE GENOMIC DNA]</scope>
    <source>
        <strain evidence="5 6">KBS708</strain>
        <plasmid evidence="6">Plasmid 2</plasmid>
    </source>
</reference>
<sequence>MTDGWRAVAAPPALRPGDAHVWRVRLDAADELPALRALLSDDERARMDRFHRPADRVRFGVAHGWLRRVLAAYLDAAPSALAFGVGEHGKPFLRDAALEFNLSHSGDLALVAVAAHGPVGVDVERWDRAVECLELAERFFSPAELGALHALREDDARVVEGFFATWSRKEAYLKATGHGITRGLRHFDVPFAPGGAAALVADRLDVEATGRWAITGLAAAPGYSAALVAAAPLRALNLLEPPATGWGSR</sequence>
<gene>
    <name evidence="5" type="ORF">J421_6059</name>
</gene>
<evidence type="ECO:0000256" key="1">
    <source>
        <dbReference type="ARBA" id="ARBA00010990"/>
    </source>
</evidence>
<dbReference type="Proteomes" id="UP000019151">
    <property type="component" value="Plasmid 2"/>
</dbReference>
<dbReference type="EMBL" id="CP007130">
    <property type="protein sequence ID" value="AHG93594.1"/>
    <property type="molecule type" value="Genomic_DNA"/>
</dbReference>